<name>A0A090MA43_OSTTA</name>
<dbReference type="PANTHER" id="PTHR13344">
    <property type="entry name" value="NADH-UBIQUINONE OXIDOREDUCTASE"/>
    <property type="match status" value="1"/>
</dbReference>
<keyword evidence="12" id="KW-1185">Reference proteome</keyword>
<evidence type="ECO:0000256" key="9">
    <source>
        <dbReference type="ARBA" id="ARBA00023157"/>
    </source>
</evidence>
<dbReference type="GO" id="GO:0006120">
    <property type="term" value="P:mitochondrial electron transport, NADH to ubiquinone"/>
    <property type="evidence" value="ECO:0007669"/>
    <property type="project" value="InterPro"/>
</dbReference>
<keyword evidence="5" id="KW-0679">Respiratory chain</keyword>
<keyword evidence="7" id="KW-0249">Electron transport</keyword>
<evidence type="ECO:0000256" key="5">
    <source>
        <dbReference type="ARBA" id="ARBA00022660"/>
    </source>
</evidence>
<protein>
    <submittedName>
        <fullName evidence="11">Unnamed product</fullName>
    </submittedName>
</protein>
<evidence type="ECO:0000256" key="1">
    <source>
        <dbReference type="ARBA" id="ARBA00003195"/>
    </source>
</evidence>
<comment type="function">
    <text evidence="1">Accessory subunit of the mitochondrial membrane respiratory chain NADH dehydrogenase (Complex I), that is believed not to be involved in catalysis. Complex I functions in the transfer of electrons from NADH to the respiratory chain. The immediate electron acceptor for the enzyme is believed to be ubiquinone.</text>
</comment>
<dbReference type="GeneID" id="34946102"/>
<proteinExistence type="inferred from homology"/>
<evidence type="ECO:0000256" key="4">
    <source>
        <dbReference type="ARBA" id="ARBA00022448"/>
    </source>
</evidence>
<dbReference type="EMBL" id="CAID01000009">
    <property type="protein sequence ID" value="CEF98964.1"/>
    <property type="molecule type" value="Genomic_DNA"/>
</dbReference>
<evidence type="ECO:0000313" key="12">
    <source>
        <dbReference type="Proteomes" id="UP000009170"/>
    </source>
</evidence>
<keyword evidence="8" id="KW-0496">Mitochondrion</keyword>
<evidence type="ECO:0000256" key="3">
    <source>
        <dbReference type="ARBA" id="ARBA00010705"/>
    </source>
</evidence>
<feature type="compositionally biased region" description="Basic and acidic residues" evidence="10">
    <location>
        <begin position="30"/>
        <end position="41"/>
    </location>
</feature>
<comment type="subcellular location">
    <subcellularLocation>
        <location evidence="2">Mitochondrion</location>
    </subcellularLocation>
</comment>
<evidence type="ECO:0000256" key="2">
    <source>
        <dbReference type="ARBA" id="ARBA00004173"/>
    </source>
</evidence>
<dbReference type="InterPro" id="IPR016680">
    <property type="entry name" value="NDUFA8"/>
</dbReference>
<sequence>MSTTHPVVVPKLDRSTDDDASTVVRRRRARESDRRARTRDDDGVEGSIVIDSFIHSHSFARDRRDREREMGGDGDVPTSSVLFAVRKHAGRTCASHTAAFLACKRGDQDPETCLREGAALTGCLVDALKDLKSKCGDELNGYAACLDYRSNNFEKCRKEQAAFENTCTL</sequence>
<reference evidence="11 12" key="2">
    <citation type="journal article" date="2014" name="BMC Genomics">
        <title>An improved genome of the model marine alga Ostreococcus tauri unfolds by assessing Illumina de novo assemblies.</title>
        <authorList>
            <person name="Blanc-Mathieu R."/>
            <person name="Verhelst B."/>
            <person name="Derelle E."/>
            <person name="Rombauts S."/>
            <person name="Bouget F.Y."/>
            <person name="Carre I."/>
            <person name="Chateau A."/>
            <person name="Eyre-Walker A."/>
            <person name="Grimsley N."/>
            <person name="Moreau H."/>
            <person name="Piegu B."/>
            <person name="Rivals E."/>
            <person name="Schackwitz W."/>
            <person name="Van de Peer Y."/>
            <person name="Piganeau G."/>
        </authorList>
    </citation>
    <scope>NUCLEOTIDE SEQUENCE [LARGE SCALE GENOMIC DNA]</scope>
    <source>
        <strain evidence="12">OTTH 0595 / CCAP 157/2 / RCC745</strain>
    </source>
</reference>
<dbReference type="FunCoup" id="A0A090MA43">
    <property type="interactions" value="1243"/>
</dbReference>
<dbReference type="OrthoDB" id="276296at2759"/>
<comment type="caution">
    <text evidence="11">The sequence shown here is derived from an EMBL/GenBank/DDBJ whole genome shotgun (WGS) entry which is preliminary data.</text>
</comment>
<evidence type="ECO:0000256" key="6">
    <source>
        <dbReference type="ARBA" id="ARBA00022737"/>
    </source>
</evidence>
<keyword evidence="9" id="KW-1015">Disulfide bond</keyword>
<evidence type="ECO:0000313" key="11">
    <source>
        <dbReference type="EMBL" id="CEF98964.1"/>
    </source>
</evidence>
<accession>A0A090MA43</accession>
<reference evidence="12" key="1">
    <citation type="journal article" date="2006" name="Proc. Natl. Acad. Sci. U.S.A.">
        <title>Genome analysis of the smallest free-living eukaryote Ostreococcus tauri unveils many unique features.</title>
        <authorList>
            <person name="Derelle E."/>
            <person name="Ferraz C."/>
            <person name="Rombauts S."/>
            <person name="Rouze P."/>
            <person name="Worden A.Z."/>
            <person name="Robbens S."/>
            <person name="Partensky F."/>
            <person name="Degroeve S."/>
            <person name="Echeynie S."/>
            <person name="Cooke R."/>
            <person name="Saeys Y."/>
            <person name="Wuyts J."/>
            <person name="Jabbari K."/>
            <person name="Bowler C."/>
            <person name="Panaud O."/>
            <person name="Piegu B."/>
            <person name="Ball S.G."/>
            <person name="Ral J.-P."/>
            <person name="Bouget F.-Y."/>
            <person name="Piganeau G."/>
            <person name="De Baets B."/>
            <person name="Picard A."/>
            <person name="Delseny M."/>
            <person name="Demaille J."/>
            <person name="Van de Peer Y."/>
            <person name="Moreau H."/>
        </authorList>
    </citation>
    <scope>NUCLEOTIDE SEQUENCE [LARGE SCALE GENOMIC DNA]</scope>
    <source>
        <strain evidence="12">OTTH 0595 / CCAP 157/2 / RCC745</strain>
    </source>
</reference>
<dbReference type="KEGG" id="ota:OT_ostta09g00920"/>
<dbReference type="Proteomes" id="UP000009170">
    <property type="component" value="Unassembled WGS sequence"/>
</dbReference>
<dbReference type="AlphaFoldDB" id="A0A090MA43"/>
<evidence type="ECO:0000256" key="10">
    <source>
        <dbReference type="SAM" id="MobiDB-lite"/>
    </source>
</evidence>
<keyword evidence="4" id="KW-0813">Transport</keyword>
<dbReference type="STRING" id="70448.A0A090MA43"/>
<keyword evidence="6" id="KW-0677">Repeat</keyword>
<gene>
    <name evidence="11" type="ORF">OT_ostta09g00920</name>
</gene>
<dbReference type="PANTHER" id="PTHR13344:SF0">
    <property type="entry name" value="NADH DEHYDROGENASE [UBIQUINONE] 1 ALPHA SUBCOMPLEX SUBUNIT 8"/>
    <property type="match status" value="1"/>
</dbReference>
<dbReference type="RefSeq" id="XP_022839569.1">
    <property type="nucleotide sequence ID" value="XM_022983290.1"/>
</dbReference>
<dbReference type="GO" id="GO:0005739">
    <property type="term" value="C:mitochondrion"/>
    <property type="evidence" value="ECO:0007669"/>
    <property type="project" value="UniProtKB-SubCell"/>
</dbReference>
<evidence type="ECO:0000256" key="8">
    <source>
        <dbReference type="ARBA" id="ARBA00023128"/>
    </source>
</evidence>
<dbReference type="InParanoid" id="A0A090MA43"/>
<evidence type="ECO:0000256" key="7">
    <source>
        <dbReference type="ARBA" id="ARBA00022982"/>
    </source>
</evidence>
<comment type="similarity">
    <text evidence="3">Belongs to the complex I NDUFA8 subunit family.</text>
</comment>
<organism evidence="11 12">
    <name type="scientific">Ostreococcus tauri</name>
    <name type="common">Marine green alga</name>
    <dbReference type="NCBI Taxonomy" id="70448"/>
    <lineage>
        <taxon>Eukaryota</taxon>
        <taxon>Viridiplantae</taxon>
        <taxon>Chlorophyta</taxon>
        <taxon>Mamiellophyceae</taxon>
        <taxon>Mamiellales</taxon>
        <taxon>Bathycoccaceae</taxon>
        <taxon>Ostreococcus</taxon>
    </lineage>
</organism>
<feature type="region of interest" description="Disordered" evidence="10">
    <location>
        <begin position="1"/>
        <end position="41"/>
    </location>
</feature>